<feature type="transmembrane region" description="Helical" evidence="3">
    <location>
        <begin position="582"/>
        <end position="604"/>
    </location>
</feature>
<keyword evidence="3" id="KW-0812">Transmembrane</keyword>
<proteinExistence type="predicted"/>
<reference evidence="5" key="1">
    <citation type="journal article" date="2021" name="Sci. Rep.">
        <title>Diploid genomic architecture of Nitzschia inconspicua, an elite biomass production diatom.</title>
        <authorList>
            <person name="Oliver A."/>
            <person name="Podell S."/>
            <person name="Pinowska A."/>
            <person name="Traller J.C."/>
            <person name="Smith S.R."/>
            <person name="McClure R."/>
            <person name="Beliaev A."/>
            <person name="Bohutskyi P."/>
            <person name="Hill E.A."/>
            <person name="Rabines A."/>
            <person name="Zheng H."/>
            <person name="Allen L.Z."/>
            <person name="Kuo A."/>
            <person name="Grigoriev I.V."/>
            <person name="Allen A.E."/>
            <person name="Hazlebeck D."/>
            <person name="Allen E.E."/>
        </authorList>
    </citation>
    <scope>NUCLEOTIDE SEQUENCE</scope>
    <source>
        <strain evidence="5">Hildebrandi</strain>
    </source>
</reference>
<name>A0A9K3L0Z6_9STRA</name>
<evidence type="ECO:0000313" key="6">
    <source>
        <dbReference type="Proteomes" id="UP000693970"/>
    </source>
</evidence>
<feature type="signal peptide" evidence="4">
    <location>
        <begin position="1"/>
        <end position="22"/>
    </location>
</feature>
<feature type="region of interest" description="Disordered" evidence="2">
    <location>
        <begin position="615"/>
        <end position="659"/>
    </location>
</feature>
<evidence type="ECO:0000256" key="4">
    <source>
        <dbReference type="SAM" id="SignalP"/>
    </source>
</evidence>
<gene>
    <name evidence="5" type="ORF">IV203_002762</name>
</gene>
<sequence>MMKTVSSKLLLLYLFLLTPVSGRNIFQSLLEGFQKKNNKGRQYDGSSSSSSSFMKDSSHHHQQRRRLLETGGRKGTNTVDLDAATGTVPHIVTPEEKAQQERAKESQTCDAQMAMALVQANEKKDAAEKERDSALKEHAAAINKIVDLQALLTQLEGKLAESATALKASKENADRVLKETKEQAKEELENTQQKGQKDLNDLKEEKAKALQQQKEQHRVELQILKTEKDDIIESLQKKLKMTSEELQRTLEEELEKAHADRDEKLAKLQAKMDATVAELEEDRDSKVAAAESDRETQIAKLKKKMETEAQEATNLLQSTKDEAKAYMVTQVNAVKAELAQAKADHEKTLHEKNQKIKTLQHHTEKVLQKKSSLEEELKAAREELDHWRTIYASRSYCNMTHISNDLYDSSAYVLQRSADLGKQIFAESKKHARKGAEQANMALKDLSEKHWPTIKPLYDQHIVENYQKHVEPHLKEYVYPRMTQLSKWFKIEVVPRVEQGLINAQAGYQRFVKLYGEECQSSLKAYRKASREIDFLKEHPLPKAALQTWRHSCTHPEETVESAVYGLLLLLGIIFHRRILGLVWWIMNTILTIIVSLTPLRFFISRRKQQRVKKNEYDYEHPVPDMTPSSTDSPDCLKSPSAPFKNTRSAKKSSVRGAL</sequence>
<keyword evidence="4" id="KW-0732">Signal</keyword>
<feature type="region of interest" description="Disordered" evidence="2">
    <location>
        <begin position="37"/>
        <end position="101"/>
    </location>
</feature>
<evidence type="ECO:0000256" key="2">
    <source>
        <dbReference type="SAM" id="MobiDB-lite"/>
    </source>
</evidence>
<keyword evidence="3" id="KW-1133">Transmembrane helix</keyword>
<protein>
    <submittedName>
        <fullName evidence="5">Uncharacterized protein</fullName>
    </submittedName>
</protein>
<dbReference type="AlphaFoldDB" id="A0A9K3L0Z6"/>
<dbReference type="Proteomes" id="UP000693970">
    <property type="component" value="Unassembled WGS sequence"/>
</dbReference>
<comment type="caution">
    <text evidence="5">The sequence shown here is derived from an EMBL/GenBank/DDBJ whole genome shotgun (WGS) entry which is preliminary data.</text>
</comment>
<keyword evidence="6" id="KW-1185">Reference proteome</keyword>
<keyword evidence="1" id="KW-0175">Coiled coil</keyword>
<keyword evidence="3" id="KW-0472">Membrane</keyword>
<evidence type="ECO:0000256" key="1">
    <source>
        <dbReference type="SAM" id="Coils"/>
    </source>
</evidence>
<accession>A0A9K3L0Z6</accession>
<reference evidence="5" key="2">
    <citation type="submission" date="2021-04" db="EMBL/GenBank/DDBJ databases">
        <authorList>
            <person name="Podell S."/>
        </authorList>
    </citation>
    <scope>NUCLEOTIDE SEQUENCE</scope>
    <source>
        <strain evidence="5">Hildebrandi</strain>
    </source>
</reference>
<dbReference type="EMBL" id="JAGRRH010000016">
    <property type="protein sequence ID" value="KAG7353407.1"/>
    <property type="molecule type" value="Genomic_DNA"/>
</dbReference>
<feature type="coiled-coil region" evidence="1">
    <location>
        <begin position="117"/>
        <end position="390"/>
    </location>
</feature>
<feature type="compositionally biased region" description="Basic residues" evidence="2">
    <location>
        <begin position="648"/>
        <end position="659"/>
    </location>
</feature>
<evidence type="ECO:0000256" key="3">
    <source>
        <dbReference type="SAM" id="Phobius"/>
    </source>
</evidence>
<evidence type="ECO:0000313" key="5">
    <source>
        <dbReference type="EMBL" id="KAG7353407.1"/>
    </source>
</evidence>
<dbReference type="OrthoDB" id="10255512at2759"/>
<feature type="chain" id="PRO_5039916541" evidence="4">
    <location>
        <begin position="23"/>
        <end position="659"/>
    </location>
</feature>
<organism evidence="5 6">
    <name type="scientific">Nitzschia inconspicua</name>
    <dbReference type="NCBI Taxonomy" id="303405"/>
    <lineage>
        <taxon>Eukaryota</taxon>
        <taxon>Sar</taxon>
        <taxon>Stramenopiles</taxon>
        <taxon>Ochrophyta</taxon>
        <taxon>Bacillariophyta</taxon>
        <taxon>Bacillariophyceae</taxon>
        <taxon>Bacillariophycidae</taxon>
        <taxon>Bacillariales</taxon>
        <taxon>Bacillariaceae</taxon>
        <taxon>Nitzschia</taxon>
    </lineage>
</organism>